<feature type="region of interest" description="Disordered" evidence="5">
    <location>
        <begin position="94"/>
        <end position="117"/>
    </location>
</feature>
<protein>
    <recommendedName>
        <fullName evidence="7">Sugar phosphate transporter domain-containing protein</fullName>
    </recommendedName>
</protein>
<dbReference type="EMBL" id="JAXIOK010000001">
    <property type="protein sequence ID" value="KAK4780588.1"/>
    <property type="molecule type" value="Genomic_DNA"/>
</dbReference>
<evidence type="ECO:0000256" key="4">
    <source>
        <dbReference type="ARBA" id="ARBA00023136"/>
    </source>
</evidence>
<evidence type="ECO:0000313" key="9">
    <source>
        <dbReference type="Proteomes" id="UP001345219"/>
    </source>
</evidence>
<keyword evidence="9" id="KW-1185">Reference proteome</keyword>
<feature type="transmembrane region" description="Helical" evidence="6">
    <location>
        <begin position="395"/>
        <end position="412"/>
    </location>
</feature>
<evidence type="ECO:0000256" key="5">
    <source>
        <dbReference type="SAM" id="MobiDB-lite"/>
    </source>
</evidence>
<dbReference type="AlphaFoldDB" id="A0AAN7QZA8"/>
<evidence type="ECO:0000256" key="6">
    <source>
        <dbReference type="SAM" id="Phobius"/>
    </source>
</evidence>
<sequence length="417" mass="45652">MAVVCTSNRVIIMPTQPLTMSSDHELNDFSRLGYEGPSMRLLHMEANSPGKDSPAYDGILDVVEEQGNGPINSMFNGNTEGRSITESRFLRGHRASAGDGNSPLDKDEKRGHGVRRGSGPVISGTAYCISSCSMILLNKVVLSSYNFSAGISLMFYQNLICSVVVALLGLCGAVSLEKLNWKLIRVWIPVNIIFVGMLVSGIYSLKYMNIAMVTILKNVTNILTAIGELHIFRKHQNHKVWTAMLLMIISAVSGGITDLSFNATGYTWQILNCVLTASYSLTLRRVMDKAKPLTRSGSLSEFSMVLLNNLLSLPFAIILIILFDEWNYLMSVDVVKLPMFWVVATASGFLGLAISFTSMWFLHQTSPTTYSLVGSLNKIPISIAGIMIFKAPVSVPNSFSILFGLFAGIFFAKAKLS</sequence>
<keyword evidence="2 6" id="KW-0812">Transmembrane</keyword>
<feature type="transmembrane region" description="Helical" evidence="6">
    <location>
        <begin position="304"/>
        <end position="323"/>
    </location>
</feature>
<dbReference type="Pfam" id="PF03151">
    <property type="entry name" value="TPT"/>
    <property type="match status" value="1"/>
</dbReference>
<keyword evidence="3 6" id="KW-1133">Transmembrane helix</keyword>
<organism evidence="8 9">
    <name type="scientific">Trapa incisa</name>
    <dbReference type="NCBI Taxonomy" id="236973"/>
    <lineage>
        <taxon>Eukaryota</taxon>
        <taxon>Viridiplantae</taxon>
        <taxon>Streptophyta</taxon>
        <taxon>Embryophyta</taxon>
        <taxon>Tracheophyta</taxon>
        <taxon>Spermatophyta</taxon>
        <taxon>Magnoliopsida</taxon>
        <taxon>eudicotyledons</taxon>
        <taxon>Gunneridae</taxon>
        <taxon>Pentapetalae</taxon>
        <taxon>rosids</taxon>
        <taxon>malvids</taxon>
        <taxon>Myrtales</taxon>
        <taxon>Lythraceae</taxon>
        <taxon>Trapa</taxon>
    </lineage>
</organism>
<feature type="transmembrane region" description="Helical" evidence="6">
    <location>
        <begin position="154"/>
        <end position="174"/>
    </location>
</feature>
<feature type="transmembrane region" description="Helical" evidence="6">
    <location>
        <begin position="119"/>
        <end position="142"/>
    </location>
</feature>
<proteinExistence type="predicted"/>
<name>A0AAN7QZA8_9MYRT</name>
<dbReference type="Proteomes" id="UP001345219">
    <property type="component" value="Chromosome 13"/>
</dbReference>
<evidence type="ECO:0000256" key="1">
    <source>
        <dbReference type="ARBA" id="ARBA00004141"/>
    </source>
</evidence>
<feature type="transmembrane region" description="Helical" evidence="6">
    <location>
        <begin position="241"/>
        <end position="260"/>
    </location>
</feature>
<dbReference type="GO" id="GO:0016020">
    <property type="term" value="C:membrane"/>
    <property type="evidence" value="ECO:0007669"/>
    <property type="project" value="UniProtKB-SubCell"/>
</dbReference>
<feature type="transmembrane region" description="Helical" evidence="6">
    <location>
        <begin position="266"/>
        <end position="283"/>
    </location>
</feature>
<comment type="caution">
    <text evidence="8">The sequence shown here is derived from an EMBL/GenBank/DDBJ whole genome shotgun (WGS) entry which is preliminary data.</text>
</comment>
<dbReference type="PANTHER" id="PTHR11132">
    <property type="entry name" value="SOLUTE CARRIER FAMILY 35"/>
    <property type="match status" value="1"/>
</dbReference>
<feature type="transmembrane region" description="Helical" evidence="6">
    <location>
        <begin position="339"/>
        <end position="362"/>
    </location>
</feature>
<evidence type="ECO:0000313" key="8">
    <source>
        <dbReference type="EMBL" id="KAK4780588.1"/>
    </source>
</evidence>
<accession>A0AAN7QZA8</accession>
<reference evidence="8 9" key="1">
    <citation type="journal article" date="2023" name="Hortic Res">
        <title>Pangenome of water caltrop reveals structural variations and asymmetric subgenome divergence after allopolyploidization.</title>
        <authorList>
            <person name="Zhang X."/>
            <person name="Chen Y."/>
            <person name="Wang L."/>
            <person name="Yuan Y."/>
            <person name="Fang M."/>
            <person name="Shi L."/>
            <person name="Lu R."/>
            <person name="Comes H.P."/>
            <person name="Ma Y."/>
            <person name="Chen Y."/>
            <person name="Huang G."/>
            <person name="Zhou Y."/>
            <person name="Zheng Z."/>
            <person name="Qiu Y."/>
        </authorList>
    </citation>
    <scope>NUCLEOTIDE SEQUENCE [LARGE SCALE GENOMIC DNA]</scope>
    <source>
        <tissue evidence="8">Roots</tissue>
    </source>
</reference>
<comment type="subcellular location">
    <subcellularLocation>
        <location evidence="1">Membrane</location>
        <topology evidence="1">Multi-pass membrane protein</topology>
    </subcellularLocation>
</comment>
<evidence type="ECO:0000259" key="7">
    <source>
        <dbReference type="Pfam" id="PF03151"/>
    </source>
</evidence>
<dbReference type="InterPro" id="IPR004853">
    <property type="entry name" value="Sugar_P_trans_dom"/>
</dbReference>
<evidence type="ECO:0000256" key="3">
    <source>
        <dbReference type="ARBA" id="ARBA00022989"/>
    </source>
</evidence>
<feature type="transmembrane region" description="Helical" evidence="6">
    <location>
        <begin position="369"/>
        <end position="389"/>
    </location>
</feature>
<feature type="transmembrane region" description="Helical" evidence="6">
    <location>
        <begin position="210"/>
        <end position="229"/>
    </location>
</feature>
<dbReference type="InterPro" id="IPR050186">
    <property type="entry name" value="TPT_transporter"/>
</dbReference>
<feature type="transmembrane region" description="Helical" evidence="6">
    <location>
        <begin position="186"/>
        <end position="204"/>
    </location>
</feature>
<gene>
    <name evidence="8" type="ORF">SAY87_016694</name>
</gene>
<keyword evidence="4 6" id="KW-0472">Membrane</keyword>
<feature type="domain" description="Sugar phosphate transporter" evidence="7">
    <location>
        <begin position="127"/>
        <end position="404"/>
    </location>
</feature>
<evidence type="ECO:0000256" key="2">
    <source>
        <dbReference type="ARBA" id="ARBA00022692"/>
    </source>
</evidence>